<dbReference type="AlphaFoldDB" id="A0ABD3NLK8"/>
<organism evidence="2 3">
    <name type="scientific">Stephanodiscus triporus</name>
    <dbReference type="NCBI Taxonomy" id="2934178"/>
    <lineage>
        <taxon>Eukaryota</taxon>
        <taxon>Sar</taxon>
        <taxon>Stramenopiles</taxon>
        <taxon>Ochrophyta</taxon>
        <taxon>Bacillariophyta</taxon>
        <taxon>Coscinodiscophyceae</taxon>
        <taxon>Thalassiosirophycidae</taxon>
        <taxon>Stephanodiscales</taxon>
        <taxon>Stephanodiscaceae</taxon>
        <taxon>Stephanodiscus</taxon>
    </lineage>
</organism>
<dbReference type="EMBL" id="JALLAZ020001339">
    <property type="protein sequence ID" value="KAL3776668.1"/>
    <property type="molecule type" value="Genomic_DNA"/>
</dbReference>
<evidence type="ECO:0000313" key="2">
    <source>
        <dbReference type="EMBL" id="KAL3776668.1"/>
    </source>
</evidence>
<gene>
    <name evidence="2" type="ORF">ACHAW5_008699</name>
</gene>
<comment type="caution">
    <text evidence="2">The sequence shown here is derived from an EMBL/GenBank/DDBJ whole genome shotgun (WGS) entry which is preliminary data.</text>
</comment>
<feature type="transmembrane region" description="Helical" evidence="1">
    <location>
        <begin position="20"/>
        <end position="40"/>
    </location>
</feature>
<accession>A0ABD3NLK8</accession>
<evidence type="ECO:0000313" key="3">
    <source>
        <dbReference type="Proteomes" id="UP001530315"/>
    </source>
</evidence>
<proteinExistence type="predicted"/>
<keyword evidence="1" id="KW-0472">Membrane</keyword>
<feature type="transmembrane region" description="Helical" evidence="1">
    <location>
        <begin position="90"/>
        <end position="114"/>
    </location>
</feature>
<sequence>MALSEELPENSQIEQLSTTTNIIVFVIGIIPFLWATYEFWRRIAVGASFGTGSDSVIIPSPFEDDDDVIMIGEDDNPNSSRGRRTLDRGALTVAYILFAVAGGSIAIAVASVVMSPQPPM</sequence>
<name>A0ABD3NLK8_9STRA</name>
<reference evidence="2 3" key="1">
    <citation type="submission" date="2024-10" db="EMBL/GenBank/DDBJ databases">
        <title>Updated reference genomes for cyclostephanoid diatoms.</title>
        <authorList>
            <person name="Roberts W.R."/>
            <person name="Alverson A.J."/>
        </authorList>
    </citation>
    <scope>NUCLEOTIDE SEQUENCE [LARGE SCALE GENOMIC DNA]</scope>
    <source>
        <strain evidence="2 3">AJA276-08</strain>
    </source>
</reference>
<keyword evidence="3" id="KW-1185">Reference proteome</keyword>
<protein>
    <submittedName>
        <fullName evidence="2">Uncharacterized protein</fullName>
    </submittedName>
</protein>
<evidence type="ECO:0000256" key="1">
    <source>
        <dbReference type="SAM" id="Phobius"/>
    </source>
</evidence>
<keyword evidence="1" id="KW-1133">Transmembrane helix</keyword>
<dbReference type="Proteomes" id="UP001530315">
    <property type="component" value="Unassembled WGS sequence"/>
</dbReference>
<keyword evidence="1" id="KW-0812">Transmembrane</keyword>